<comment type="caution">
    <text evidence="7">The sequence shown here is derived from an EMBL/GenBank/DDBJ whole genome shotgun (WGS) entry which is preliminary data.</text>
</comment>
<dbReference type="InterPro" id="IPR036509">
    <property type="entry name" value="Met_Sox_Rdtase_MsrA_sf"/>
</dbReference>
<evidence type="ECO:0000256" key="2">
    <source>
        <dbReference type="ARBA" id="ARBA00047806"/>
    </source>
</evidence>
<organism evidence="7 8">
    <name type="scientific">Rapidithrix thailandica</name>
    <dbReference type="NCBI Taxonomy" id="413964"/>
    <lineage>
        <taxon>Bacteria</taxon>
        <taxon>Pseudomonadati</taxon>
        <taxon>Bacteroidota</taxon>
        <taxon>Cytophagia</taxon>
        <taxon>Cytophagales</taxon>
        <taxon>Flammeovirgaceae</taxon>
        <taxon>Rapidithrix</taxon>
    </lineage>
</organism>
<evidence type="ECO:0000313" key="7">
    <source>
        <dbReference type="EMBL" id="MEN7547327.1"/>
    </source>
</evidence>
<dbReference type="NCBIfam" id="TIGR00401">
    <property type="entry name" value="msrA"/>
    <property type="match status" value="1"/>
</dbReference>
<feature type="domain" description="Peptide methionine sulphoxide reductase MsrA" evidence="6">
    <location>
        <begin position="45"/>
        <end position="196"/>
    </location>
</feature>
<reference evidence="7 8" key="1">
    <citation type="submission" date="2024-04" db="EMBL/GenBank/DDBJ databases">
        <title>Novel genus in family Flammeovirgaceae.</title>
        <authorList>
            <person name="Nguyen T.H."/>
            <person name="Vuong T.Q."/>
            <person name="Le H."/>
            <person name="Kim S.-G."/>
        </authorList>
    </citation>
    <scope>NUCLEOTIDE SEQUENCE [LARGE SCALE GENOMIC DNA]</scope>
    <source>
        <strain evidence="7 8">JCM 23209</strain>
    </source>
</reference>
<dbReference type="Proteomes" id="UP001403385">
    <property type="component" value="Unassembled WGS sequence"/>
</dbReference>
<keyword evidence="8" id="KW-1185">Reference proteome</keyword>
<name>A0AAW9S158_9BACT</name>
<dbReference type="RefSeq" id="WP_346820111.1">
    <property type="nucleotide sequence ID" value="NZ_JBDKWZ010000002.1"/>
</dbReference>
<evidence type="ECO:0000259" key="6">
    <source>
        <dbReference type="Pfam" id="PF01625"/>
    </source>
</evidence>
<dbReference type="EMBL" id="JBDKWZ010000002">
    <property type="protein sequence ID" value="MEN7547327.1"/>
    <property type="molecule type" value="Genomic_DNA"/>
</dbReference>
<evidence type="ECO:0000256" key="1">
    <source>
        <dbReference type="ARBA" id="ARBA00023002"/>
    </source>
</evidence>
<sequence>MKHFVILLTSLFIIVGVSSSCGQSQGQQEKDNEQSEKTKKNMELATFGAGCFWCVEAVFQNLKGVEKVESGYSGGHVKNPTYKEVCNGTTGHAEVCQLTYNPDVISFEELLEVFWQTHDPTTLNRQGNDVGTQYRSAVFYHNEEQKDLAEKYKKALNDENAFGKPVVTEVSPFDTFYKAEDYHQNYYDNNSFAPYCMMVIRPKLDKFKKVFKDKLKED</sequence>
<proteinExistence type="inferred from homology"/>
<dbReference type="PANTHER" id="PTHR43774">
    <property type="entry name" value="PEPTIDE METHIONINE SULFOXIDE REDUCTASE"/>
    <property type="match status" value="1"/>
</dbReference>
<evidence type="ECO:0000256" key="4">
    <source>
        <dbReference type="HAMAP-Rule" id="MF_01401"/>
    </source>
</evidence>
<dbReference type="Pfam" id="PF01625">
    <property type="entry name" value="PMSR"/>
    <property type="match status" value="1"/>
</dbReference>
<evidence type="ECO:0000313" key="8">
    <source>
        <dbReference type="Proteomes" id="UP001403385"/>
    </source>
</evidence>
<gene>
    <name evidence="4 7" type="primary">msrA</name>
    <name evidence="7" type="ORF">AAG747_05375</name>
</gene>
<dbReference type="EC" id="1.8.4.11" evidence="4"/>
<dbReference type="Gene3D" id="3.30.1060.10">
    <property type="entry name" value="Peptide methionine sulphoxide reductase MsrA"/>
    <property type="match status" value="1"/>
</dbReference>
<dbReference type="PANTHER" id="PTHR43774:SF1">
    <property type="entry name" value="PEPTIDE METHIONINE SULFOXIDE REDUCTASE MSRA 2"/>
    <property type="match status" value="1"/>
</dbReference>
<dbReference type="PROSITE" id="PS51257">
    <property type="entry name" value="PROKAR_LIPOPROTEIN"/>
    <property type="match status" value="1"/>
</dbReference>
<keyword evidence="5" id="KW-0732">Signal</keyword>
<dbReference type="InterPro" id="IPR002569">
    <property type="entry name" value="Met_Sox_Rdtase_MsrA_dom"/>
</dbReference>
<accession>A0AAW9S158</accession>
<protein>
    <recommendedName>
        <fullName evidence="4">Peptide methionine sulfoxide reductase MsrA</fullName>
        <shortName evidence="4">Protein-methionine-S-oxide reductase</shortName>
        <ecNumber evidence="4">1.8.4.11</ecNumber>
    </recommendedName>
    <alternativeName>
        <fullName evidence="4">Peptide-methionine (S)-S-oxide reductase</fullName>
        <shortName evidence="4">Peptide Met(O) reductase</shortName>
    </alternativeName>
</protein>
<dbReference type="SUPFAM" id="SSF55068">
    <property type="entry name" value="Peptide methionine sulfoxide reductase"/>
    <property type="match status" value="1"/>
</dbReference>
<comment type="similarity">
    <text evidence="4">Belongs to the MsrA Met sulfoxide reductase family.</text>
</comment>
<dbReference type="GO" id="GO:0008113">
    <property type="term" value="F:peptide-methionine (S)-S-oxide reductase activity"/>
    <property type="evidence" value="ECO:0007669"/>
    <property type="project" value="UniProtKB-UniRule"/>
</dbReference>
<comment type="catalytic activity">
    <reaction evidence="3 4">
        <text>[thioredoxin]-disulfide + L-methionine + H2O = L-methionine (S)-S-oxide + [thioredoxin]-dithiol</text>
        <dbReference type="Rhea" id="RHEA:19993"/>
        <dbReference type="Rhea" id="RHEA-COMP:10698"/>
        <dbReference type="Rhea" id="RHEA-COMP:10700"/>
        <dbReference type="ChEBI" id="CHEBI:15377"/>
        <dbReference type="ChEBI" id="CHEBI:29950"/>
        <dbReference type="ChEBI" id="CHEBI:50058"/>
        <dbReference type="ChEBI" id="CHEBI:57844"/>
        <dbReference type="ChEBI" id="CHEBI:58772"/>
        <dbReference type="EC" id="1.8.4.11"/>
    </reaction>
</comment>
<keyword evidence="1 4" id="KW-0560">Oxidoreductase</keyword>
<evidence type="ECO:0000256" key="3">
    <source>
        <dbReference type="ARBA" id="ARBA00048782"/>
    </source>
</evidence>
<comment type="function">
    <text evidence="4">Has an important function as a repair enzyme for proteins that have been inactivated by oxidation. Catalyzes the reversible oxidation-reduction of methionine sulfoxide in proteins to methionine.</text>
</comment>
<comment type="catalytic activity">
    <reaction evidence="2 4">
        <text>L-methionyl-[protein] + [thioredoxin]-disulfide + H2O = L-methionyl-(S)-S-oxide-[protein] + [thioredoxin]-dithiol</text>
        <dbReference type="Rhea" id="RHEA:14217"/>
        <dbReference type="Rhea" id="RHEA-COMP:10698"/>
        <dbReference type="Rhea" id="RHEA-COMP:10700"/>
        <dbReference type="Rhea" id="RHEA-COMP:12313"/>
        <dbReference type="Rhea" id="RHEA-COMP:12315"/>
        <dbReference type="ChEBI" id="CHEBI:15377"/>
        <dbReference type="ChEBI" id="CHEBI:16044"/>
        <dbReference type="ChEBI" id="CHEBI:29950"/>
        <dbReference type="ChEBI" id="CHEBI:44120"/>
        <dbReference type="ChEBI" id="CHEBI:50058"/>
        <dbReference type="EC" id="1.8.4.11"/>
    </reaction>
</comment>
<feature type="signal peptide" evidence="5">
    <location>
        <begin position="1"/>
        <end position="22"/>
    </location>
</feature>
<evidence type="ECO:0000256" key="5">
    <source>
        <dbReference type="SAM" id="SignalP"/>
    </source>
</evidence>
<feature type="chain" id="PRO_5043835851" description="Peptide methionine sulfoxide reductase MsrA" evidence="5">
    <location>
        <begin position="23"/>
        <end position="218"/>
    </location>
</feature>
<feature type="active site" evidence="4">
    <location>
        <position position="51"/>
    </location>
</feature>
<dbReference type="HAMAP" id="MF_01401">
    <property type="entry name" value="MsrA"/>
    <property type="match status" value="1"/>
</dbReference>
<dbReference type="AlphaFoldDB" id="A0AAW9S158"/>